<evidence type="ECO:0000256" key="1">
    <source>
        <dbReference type="ARBA" id="ARBA00004886"/>
    </source>
</evidence>
<proteinExistence type="predicted"/>
<dbReference type="NCBIfam" id="TIGR03859">
    <property type="entry name" value="PQQ_PqqD"/>
    <property type="match status" value="1"/>
</dbReference>
<dbReference type="NCBIfam" id="NF002535">
    <property type="entry name" value="PRK02079.1"/>
    <property type="match status" value="1"/>
</dbReference>
<dbReference type="InterPro" id="IPR008792">
    <property type="entry name" value="PQQD"/>
</dbReference>
<keyword evidence="3" id="KW-0884">PQQ biosynthesis</keyword>
<accession>A0ABM7YMF8</accession>
<evidence type="ECO:0000256" key="2">
    <source>
        <dbReference type="ARBA" id="ARBA00011741"/>
    </source>
</evidence>
<dbReference type="Gene3D" id="1.10.10.1150">
    <property type="entry name" value="Coenzyme PQQ synthesis protein D (PqqD)"/>
    <property type="match status" value="1"/>
</dbReference>
<dbReference type="Proteomes" id="UP001057498">
    <property type="component" value="Chromosome"/>
</dbReference>
<dbReference type="InterPro" id="IPR041881">
    <property type="entry name" value="PqqD_sf"/>
</dbReference>
<dbReference type="RefSeq" id="WP_251973598.1">
    <property type="nucleotide sequence ID" value="NZ_AP025730.1"/>
</dbReference>
<dbReference type="InterPro" id="IPR022479">
    <property type="entry name" value="PqqD_bac"/>
</dbReference>
<gene>
    <name evidence="4" type="primary">pqqD</name>
    <name evidence="4" type="ORF">CATMQ487_25510</name>
</gene>
<sequence length="108" mass="11573">MTAAPTSAPATGGAALADDPAWAAAVPRIGRSFRFQWEPVQNCHVLLYPEGMVRLNQSAGEILNRCDGQRSWAAIVASVEKAFATSGLAGEIAAFAGMARQQRWVEWN</sequence>
<name>A0ABM7YMF8_9BURK</name>
<reference evidence="4" key="1">
    <citation type="submission" date="2022-04" db="EMBL/GenBank/DDBJ databases">
        <title>Whole genome sequence of Sphaerotilus sp. FB-5.</title>
        <authorList>
            <person name="Takeda M."/>
            <person name="Narihara S."/>
            <person name="Akimoto M."/>
            <person name="Akimoto R."/>
            <person name="Nishiyashiki S."/>
            <person name="Murakami T."/>
        </authorList>
    </citation>
    <scope>NUCLEOTIDE SEQUENCE</scope>
    <source>
        <strain evidence="4">FB-5</strain>
    </source>
</reference>
<comment type="subunit">
    <text evidence="2">Monomer. Interacts with PqqE.</text>
</comment>
<dbReference type="Pfam" id="PF05402">
    <property type="entry name" value="PqqD"/>
    <property type="match status" value="1"/>
</dbReference>
<keyword evidence="5" id="KW-1185">Reference proteome</keyword>
<evidence type="ECO:0000256" key="3">
    <source>
        <dbReference type="ARBA" id="ARBA00022905"/>
    </source>
</evidence>
<evidence type="ECO:0000313" key="5">
    <source>
        <dbReference type="Proteomes" id="UP001057498"/>
    </source>
</evidence>
<protein>
    <submittedName>
        <fullName evidence="4">Coenzyme PQQ synthesis protein D</fullName>
    </submittedName>
</protein>
<comment type="pathway">
    <text evidence="1">Cofactor biosynthesis; pyrroloquinoline quinone biosynthesis.</text>
</comment>
<evidence type="ECO:0000313" key="4">
    <source>
        <dbReference type="EMBL" id="BDI05581.1"/>
    </source>
</evidence>
<organism evidence="4 5">
    <name type="scientific">Sphaerotilus microaerophilus</name>
    <dbReference type="NCBI Taxonomy" id="2914710"/>
    <lineage>
        <taxon>Bacteria</taxon>
        <taxon>Pseudomonadati</taxon>
        <taxon>Pseudomonadota</taxon>
        <taxon>Betaproteobacteria</taxon>
        <taxon>Burkholderiales</taxon>
        <taxon>Sphaerotilaceae</taxon>
        <taxon>Sphaerotilus</taxon>
    </lineage>
</organism>
<dbReference type="EMBL" id="AP025730">
    <property type="protein sequence ID" value="BDI05581.1"/>
    <property type="molecule type" value="Genomic_DNA"/>
</dbReference>